<feature type="region of interest" description="Disordered" evidence="1">
    <location>
        <begin position="1"/>
        <end position="20"/>
    </location>
</feature>
<accession>A0ABV1R6B1</accession>
<dbReference type="Pfam" id="PF05168">
    <property type="entry name" value="HEPN"/>
    <property type="match status" value="1"/>
</dbReference>
<dbReference type="RefSeq" id="WP_350379404.1">
    <property type="nucleotide sequence ID" value="NZ_JBELQD010000022.1"/>
</dbReference>
<dbReference type="Gene3D" id="1.20.120.330">
    <property type="entry name" value="Nucleotidyltransferases domain 2"/>
    <property type="match status" value="1"/>
</dbReference>
<evidence type="ECO:0000259" key="2">
    <source>
        <dbReference type="Pfam" id="PF05168"/>
    </source>
</evidence>
<keyword evidence="4" id="KW-1185">Reference proteome</keyword>
<organism evidence="3 4">
    <name type="scientific">Methylobacterium brachiatum</name>
    <dbReference type="NCBI Taxonomy" id="269660"/>
    <lineage>
        <taxon>Bacteria</taxon>
        <taxon>Pseudomonadati</taxon>
        <taxon>Pseudomonadota</taxon>
        <taxon>Alphaproteobacteria</taxon>
        <taxon>Hyphomicrobiales</taxon>
        <taxon>Methylobacteriaceae</taxon>
        <taxon>Methylobacterium</taxon>
    </lineage>
</organism>
<evidence type="ECO:0000313" key="4">
    <source>
        <dbReference type="Proteomes" id="UP001432995"/>
    </source>
</evidence>
<dbReference type="Proteomes" id="UP001432995">
    <property type="component" value="Unassembled WGS sequence"/>
</dbReference>
<gene>
    <name evidence="3" type="ORF">ABS770_18505</name>
</gene>
<proteinExistence type="predicted"/>
<dbReference type="InterPro" id="IPR007842">
    <property type="entry name" value="HEPN_dom"/>
</dbReference>
<comment type="caution">
    <text evidence="3">The sequence shown here is derived from an EMBL/GenBank/DDBJ whole genome shotgun (WGS) entry which is preliminary data.</text>
</comment>
<protein>
    <submittedName>
        <fullName evidence="3">HEPN domain-containing protein</fullName>
    </submittedName>
</protein>
<reference evidence="3" key="1">
    <citation type="submission" date="2024-06" db="EMBL/GenBank/DDBJ databases">
        <authorList>
            <person name="Campbell A.G."/>
        </authorList>
    </citation>
    <scope>NUCLEOTIDE SEQUENCE</scope>
    <source>
        <strain evidence="3">EM17</strain>
    </source>
</reference>
<dbReference type="SUPFAM" id="SSF81593">
    <property type="entry name" value="Nucleotidyltransferase substrate binding subunit/domain"/>
    <property type="match status" value="1"/>
</dbReference>
<dbReference type="EMBL" id="JBELQD010000022">
    <property type="protein sequence ID" value="MER2290262.1"/>
    <property type="molecule type" value="Genomic_DNA"/>
</dbReference>
<feature type="domain" description="HEPN" evidence="2">
    <location>
        <begin position="9"/>
        <end position="51"/>
    </location>
</feature>
<name>A0ABV1R6B1_9HYPH</name>
<evidence type="ECO:0000313" key="3">
    <source>
        <dbReference type="EMBL" id="MER2290262.1"/>
    </source>
</evidence>
<sequence length="71" mass="7731">MSTSDPGASIRKAQQDTRSARRLLLDPPELEDAAFHVHQSVEKAAKAVLWRRAFGIRAAVGPALIPTLRPS</sequence>
<evidence type="ECO:0000256" key="1">
    <source>
        <dbReference type="SAM" id="MobiDB-lite"/>
    </source>
</evidence>